<feature type="compositionally biased region" description="Basic residues" evidence="1">
    <location>
        <begin position="480"/>
        <end position="500"/>
    </location>
</feature>
<feature type="domain" description="Nuclease associated modular" evidence="2">
    <location>
        <begin position="276"/>
        <end position="292"/>
    </location>
</feature>
<feature type="compositionally biased region" description="Basic and acidic residues" evidence="1">
    <location>
        <begin position="553"/>
        <end position="562"/>
    </location>
</feature>
<reference evidence="3" key="1">
    <citation type="submission" date="2020-06" db="EMBL/GenBank/DDBJ databases">
        <authorList>
            <consortium name="Plant Systems Biology data submission"/>
        </authorList>
    </citation>
    <scope>NUCLEOTIDE SEQUENCE</scope>
    <source>
        <strain evidence="3">D6</strain>
    </source>
</reference>
<dbReference type="Proteomes" id="UP001153069">
    <property type="component" value="Unassembled WGS sequence"/>
</dbReference>
<feature type="compositionally biased region" description="Basic and acidic residues" evidence="1">
    <location>
        <begin position="515"/>
        <end position="534"/>
    </location>
</feature>
<dbReference type="Pfam" id="PF07460">
    <property type="entry name" value="NUMOD3"/>
    <property type="match status" value="3"/>
</dbReference>
<feature type="compositionally biased region" description="Basic and acidic residues" evidence="1">
    <location>
        <begin position="258"/>
        <end position="276"/>
    </location>
</feature>
<organism evidence="3 4">
    <name type="scientific">Seminavis robusta</name>
    <dbReference type="NCBI Taxonomy" id="568900"/>
    <lineage>
        <taxon>Eukaryota</taxon>
        <taxon>Sar</taxon>
        <taxon>Stramenopiles</taxon>
        <taxon>Ochrophyta</taxon>
        <taxon>Bacillariophyta</taxon>
        <taxon>Bacillariophyceae</taxon>
        <taxon>Bacillariophycidae</taxon>
        <taxon>Naviculales</taxon>
        <taxon>Naviculaceae</taxon>
        <taxon>Seminavis</taxon>
    </lineage>
</organism>
<feature type="compositionally biased region" description="Basic residues" evidence="1">
    <location>
        <begin position="535"/>
        <end position="546"/>
    </location>
</feature>
<evidence type="ECO:0000256" key="1">
    <source>
        <dbReference type="SAM" id="MobiDB-lite"/>
    </source>
</evidence>
<evidence type="ECO:0000259" key="2">
    <source>
        <dbReference type="SMART" id="SM00496"/>
    </source>
</evidence>
<name>A0A9N8DT00_9STRA</name>
<dbReference type="SUPFAM" id="SSF64496">
    <property type="entry name" value="DNA-binding domain of intron-encoded endonucleases"/>
    <property type="match status" value="1"/>
</dbReference>
<evidence type="ECO:0000313" key="3">
    <source>
        <dbReference type="EMBL" id="CAB9506165.1"/>
    </source>
</evidence>
<dbReference type="AlphaFoldDB" id="A0A9N8DT00"/>
<feature type="region of interest" description="Disordered" evidence="1">
    <location>
        <begin position="254"/>
        <end position="276"/>
    </location>
</feature>
<comment type="caution">
    <text evidence="3">The sequence shown here is derived from an EMBL/GenBank/DDBJ whole genome shotgun (WGS) entry which is preliminary data.</text>
</comment>
<protein>
    <recommendedName>
        <fullName evidence="2">Nuclease associated modular domain-containing protein</fullName>
    </recommendedName>
</protein>
<dbReference type="PANTHER" id="PTHR34199">
    <property type="entry name" value="NUMOD3 MOTIF FAMILY PROTEIN, EXPRESSED"/>
    <property type="match status" value="1"/>
</dbReference>
<sequence length="608" mass="68505">MTRDRLRRRPGTTVALPTVPLSSETTTTTKIIHYYHPVTPMKHFFGALVICVISLVARTHGYVTLCNPQSSLPFIGKRHHGCHQSLKQQQQQQQQHVGVPRRHNRRNHLQMVPSSVVDGTNQTSSSAATSTAMMTHTNNDIPVATTNHNNGATSHHNNGVATNGTPLPPWLSDLVVDQNDDADTPQPTVNGGFTHTKSSRAKISAANKGKTPWNKGKGRSEEVKARIAAGVRKRNREKFLQKLADMGMTEDEYNAQEAQKKAQKDAERKARRTEKGGYRLTEETKKKISSVLKTKWANGEVKKRVIDPAKVRRGFTHSEETRAKISESLRKRWANDDDYRTNMLNKTMIANSKQDVRQRIAETLKKKWEDPVFRANMTAKMANRQKAKNKKMGMSHREKISQAIKAKWENDEYRKRATEGMAKRNAELAKARPPPKPKPTQAPARLAQPKAQKVKGVNNNSKKQSTTAAPMLMTPAKVGSVKKKVKIKKKKKQQQPKKAKPTAVVESGDSLTIAGDKEDDNKNDKKKQKKDDKKKGTKVKKRRKREKAGSVTRMREERRDLYDLLYGDDEQPEDRGSVLPSGVKSKLATLFFEDENLDDFDPYGLEEG</sequence>
<dbReference type="OrthoDB" id="6013at2759"/>
<keyword evidence="4" id="KW-1185">Reference proteome</keyword>
<feature type="domain" description="Nuclease associated modular" evidence="2">
    <location>
        <begin position="215"/>
        <end position="231"/>
    </location>
</feature>
<feature type="domain" description="Nuclease associated modular" evidence="2">
    <location>
        <begin position="313"/>
        <end position="329"/>
    </location>
</feature>
<dbReference type="InterPro" id="IPR003611">
    <property type="entry name" value="NUMOD3"/>
</dbReference>
<proteinExistence type="predicted"/>
<accession>A0A9N8DT00</accession>
<feature type="domain" description="Nuclease associated modular" evidence="2">
    <location>
        <begin position="388"/>
        <end position="404"/>
    </location>
</feature>
<feature type="compositionally biased region" description="Polar residues" evidence="1">
    <location>
        <begin position="185"/>
        <end position="196"/>
    </location>
</feature>
<dbReference type="GO" id="GO:0003677">
    <property type="term" value="F:DNA binding"/>
    <property type="evidence" value="ECO:0007669"/>
    <property type="project" value="InterPro"/>
</dbReference>
<evidence type="ECO:0000313" key="4">
    <source>
        <dbReference type="Proteomes" id="UP001153069"/>
    </source>
</evidence>
<dbReference type="EMBL" id="CAICTM010000255">
    <property type="protein sequence ID" value="CAB9506165.1"/>
    <property type="molecule type" value="Genomic_DNA"/>
</dbReference>
<feature type="region of interest" description="Disordered" evidence="1">
    <location>
        <begin position="425"/>
        <end position="582"/>
    </location>
</feature>
<dbReference type="SMART" id="SM00496">
    <property type="entry name" value="IENR2"/>
    <property type="match status" value="5"/>
</dbReference>
<dbReference type="PANTHER" id="PTHR34199:SF2">
    <property type="entry name" value="NUMOD3 MOTIF FAMILY PROTEIN, EXPRESSED"/>
    <property type="match status" value="1"/>
</dbReference>
<gene>
    <name evidence="3" type="ORF">SEMRO_256_G100720.1</name>
</gene>
<feature type="compositionally biased region" description="Polar residues" evidence="1">
    <location>
        <begin position="457"/>
        <end position="468"/>
    </location>
</feature>
<feature type="domain" description="Nuclease associated modular" evidence="2">
    <location>
        <begin position="191"/>
        <end position="207"/>
    </location>
</feature>
<feature type="region of interest" description="Disordered" evidence="1">
    <location>
        <begin position="184"/>
        <end position="221"/>
    </location>
</feature>